<dbReference type="Pfam" id="PF13559">
    <property type="entry name" value="DUF4129"/>
    <property type="match status" value="1"/>
</dbReference>
<proteinExistence type="predicted"/>
<gene>
    <name evidence="3" type="ORF">ACFYXI_02205</name>
</gene>
<feature type="transmembrane region" description="Helical" evidence="1">
    <location>
        <begin position="76"/>
        <end position="98"/>
    </location>
</feature>
<comment type="caution">
    <text evidence="3">The sequence shown here is derived from an EMBL/GenBank/DDBJ whole genome shotgun (WGS) entry which is preliminary data.</text>
</comment>
<accession>A0ABW6SK17</accession>
<protein>
    <submittedName>
        <fullName evidence="3">DUF4129 domain-containing protein</fullName>
    </submittedName>
</protein>
<keyword evidence="4" id="KW-1185">Reference proteome</keyword>
<name>A0ABW6SK17_9ACTN</name>
<evidence type="ECO:0000259" key="2">
    <source>
        <dbReference type="Pfam" id="PF13559"/>
    </source>
</evidence>
<dbReference type="RefSeq" id="WP_387408488.1">
    <property type="nucleotide sequence ID" value="NZ_JBIASD010000001.1"/>
</dbReference>
<evidence type="ECO:0000313" key="3">
    <source>
        <dbReference type="EMBL" id="MFF3664379.1"/>
    </source>
</evidence>
<feature type="domain" description="Protein-glutamine gamma-glutamyltransferase-like C-terminal" evidence="2">
    <location>
        <begin position="146"/>
        <end position="213"/>
    </location>
</feature>
<dbReference type="InterPro" id="IPR025403">
    <property type="entry name" value="TgpA-like_C"/>
</dbReference>
<dbReference type="EMBL" id="JBIASD010000001">
    <property type="protein sequence ID" value="MFF3664379.1"/>
    <property type="molecule type" value="Genomic_DNA"/>
</dbReference>
<keyword evidence="1" id="KW-0472">Membrane</keyword>
<organism evidence="3 4">
    <name type="scientific">Microtetraspora malaysiensis</name>
    <dbReference type="NCBI Taxonomy" id="161358"/>
    <lineage>
        <taxon>Bacteria</taxon>
        <taxon>Bacillati</taxon>
        <taxon>Actinomycetota</taxon>
        <taxon>Actinomycetes</taxon>
        <taxon>Streptosporangiales</taxon>
        <taxon>Streptosporangiaceae</taxon>
        <taxon>Microtetraspora</taxon>
    </lineage>
</organism>
<evidence type="ECO:0000256" key="1">
    <source>
        <dbReference type="SAM" id="Phobius"/>
    </source>
</evidence>
<reference evidence="3 4" key="1">
    <citation type="submission" date="2024-10" db="EMBL/GenBank/DDBJ databases">
        <title>The Natural Products Discovery Center: Release of the First 8490 Sequenced Strains for Exploring Actinobacteria Biosynthetic Diversity.</title>
        <authorList>
            <person name="Kalkreuter E."/>
            <person name="Kautsar S.A."/>
            <person name="Yang D."/>
            <person name="Bader C.D."/>
            <person name="Teijaro C.N."/>
            <person name="Fluegel L."/>
            <person name="Davis C.M."/>
            <person name="Simpson J.R."/>
            <person name="Lauterbach L."/>
            <person name="Steele A.D."/>
            <person name="Gui C."/>
            <person name="Meng S."/>
            <person name="Li G."/>
            <person name="Viehrig K."/>
            <person name="Ye F."/>
            <person name="Su P."/>
            <person name="Kiefer A.F."/>
            <person name="Nichols A."/>
            <person name="Cepeda A.J."/>
            <person name="Yan W."/>
            <person name="Fan B."/>
            <person name="Jiang Y."/>
            <person name="Adhikari A."/>
            <person name="Zheng C.-J."/>
            <person name="Schuster L."/>
            <person name="Cowan T.M."/>
            <person name="Smanski M.J."/>
            <person name="Chevrette M.G."/>
            <person name="De Carvalho L.P.S."/>
            <person name="Shen B."/>
        </authorList>
    </citation>
    <scope>NUCLEOTIDE SEQUENCE [LARGE SCALE GENOMIC DNA]</scope>
    <source>
        <strain evidence="3 4">NPDC002173</strain>
    </source>
</reference>
<evidence type="ECO:0000313" key="4">
    <source>
        <dbReference type="Proteomes" id="UP001602013"/>
    </source>
</evidence>
<keyword evidence="1" id="KW-1133">Transmembrane helix</keyword>
<sequence>MTLPASAPAAALAALGPRLPRAPGPPLDLGRDEAGQEAAKELLRSGYQQESLVDRLWRHLTQLLGDLFDSAPGGRAGGVVALIVIVVALVLLAALLVWSLRRVSRSRRAVEEGLLGGAVRTAAEHRAEAERLAAAGSWAEAIRERLRAIARDLEERAVLSPMPGRTAAELAADAGRLLPAHAVALTTAARLFDDVTYGEAPGSREGYASVAELDGRLAAARVSLGADA</sequence>
<keyword evidence="1" id="KW-0812">Transmembrane</keyword>
<dbReference type="Proteomes" id="UP001602013">
    <property type="component" value="Unassembled WGS sequence"/>
</dbReference>